<sequence>MSRRRFFVVALLVSLLVAGVASYYASSHPDGLEYVAEQTGFIDSAEDSATSDSPLADYQTTGIDDARLSGGVAGVVGVLVMLLLSTGLFWLIRRRDGSDATHDSTHDSSHDSRA</sequence>
<accession>A0A6J7HDU4</accession>
<feature type="transmembrane region" description="Helical" evidence="6">
    <location>
        <begin position="72"/>
        <end position="92"/>
    </location>
</feature>
<reference evidence="8" key="1">
    <citation type="submission" date="2020-05" db="EMBL/GenBank/DDBJ databases">
        <authorList>
            <person name="Chiriac C."/>
            <person name="Salcher M."/>
            <person name="Ghai R."/>
            <person name="Kavagutti S V."/>
        </authorList>
    </citation>
    <scope>NUCLEOTIDE SEQUENCE</scope>
</reference>
<evidence type="ECO:0000256" key="5">
    <source>
        <dbReference type="ARBA" id="ARBA00023136"/>
    </source>
</evidence>
<dbReference type="GO" id="GO:0005886">
    <property type="term" value="C:plasma membrane"/>
    <property type="evidence" value="ECO:0007669"/>
    <property type="project" value="UniProtKB-SubCell"/>
</dbReference>
<evidence type="ECO:0000256" key="1">
    <source>
        <dbReference type="ARBA" id="ARBA00004236"/>
    </source>
</evidence>
<proteinExistence type="predicted"/>
<evidence type="ECO:0000256" key="2">
    <source>
        <dbReference type="ARBA" id="ARBA00022475"/>
    </source>
</evidence>
<evidence type="ECO:0000256" key="6">
    <source>
        <dbReference type="SAM" id="Phobius"/>
    </source>
</evidence>
<evidence type="ECO:0000256" key="3">
    <source>
        <dbReference type="ARBA" id="ARBA00022692"/>
    </source>
</evidence>
<keyword evidence="3 6" id="KW-0812">Transmembrane</keyword>
<keyword evidence="2" id="KW-1003">Cell membrane</keyword>
<keyword evidence="4 6" id="KW-1133">Transmembrane helix</keyword>
<feature type="domain" description="PDGLE" evidence="7">
    <location>
        <begin position="4"/>
        <end position="94"/>
    </location>
</feature>
<comment type="subcellular location">
    <subcellularLocation>
        <location evidence="1">Cell membrane</location>
    </subcellularLocation>
</comment>
<evidence type="ECO:0000313" key="8">
    <source>
        <dbReference type="EMBL" id="CAB4913949.1"/>
    </source>
</evidence>
<gene>
    <name evidence="8" type="ORF">UFOPK3662_00182</name>
</gene>
<dbReference type="AlphaFoldDB" id="A0A6J7HDU4"/>
<organism evidence="8">
    <name type="scientific">freshwater metagenome</name>
    <dbReference type="NCBI Taxonomy" id="449393"/>
    <lineage>
        <taxon>unclassified sequences</taxon>
        <taxon>metagenomes</taxon>
        <taxon>ecological metagenomes</taxon>
    </lineage>
</organism>
<keyword evidence="5 6" id="KW-0472">Membrane</keyword>
<protein>
    <submittedName>
        <fullName evidence="8">Unannotated protein</fullName>
    </submittedName>
</protein>
<dbReference type="EMBL" id="CAFBMW010000001">
    <property type="protein sequence ID" value="CAB4913949.1"/>
    <property type="molecule type" value="Genomic_DNA"/>
</dbReference>
<evidence type="ECO:0000256" key="4">
    <source>
        <dbReference type="ARBA" id="ARBA00022989"/>
    </source>
</evidence>
<dbReference type="Pfam" id="PF13190">
    <property type="entry name" value="PDGLE"/>
    <property type="match status" value="1"/>
</dbReference>
<name>A0A6J7HDU4_9ZZZZ</name>
<dbReference type="InterPro" id="IPR025937">
    <property type="entry name" value="PDGLE_dom"/>
</dbReference>
<evidence type="ECO:0000259" key="7">
    <source>
        <dbReference type="Pfam" id="PF13190"/>
    </source>
</evidence>